<reference evidence="4 5" key="1">
    <citation type="submission" date="2018-08" db="EMBL/GenBank/DDBJ databases">
        <title>Genomic Encyclopedia of Archaeal and Bacterial Type Strains, Phase II (KMG-II): from individual species to whole genera.</title>
        <authorList>
            <person name="Goeker M."/>
        </authorList>
    </citation>
    <scope>NUCLEOTIDE SEQUENCE [LARGE SCALE GENOMIC DNA]</scope>
    <source>
        <strain evidence="4 5">DSM 45791</strain>
    </source>
</reference>
<dbReference type="Pfam" id="PF00296">
    <property type="entry name" value="Bac_luciferase"/>
    <property type="match status" value="1"/>
</dbReference>
<dbReference type="AlphaFoldDB" id="A0A3E0H284"/>
<dbReference type="NCBIfam" id="TIGR04020">
    <property type="entry name" value="seco_metab_LLM"/>
    <property type="match status" value="1"/>
</dbReference>
<dbReference type="GO" id="GO:0004497">
    <property type="term" value="F:monooxygenase activity"/>
    <property type="evidence" value="ECO:0007669"/>
    <property type="project" value="UniProtKB-KW"/>
</dbReference>
<gene>
    <name evidence="4" type="ORF">BCF44_116244</name>
</gene>
<dbReference type="InterPro" id="IPR011251">
    <property type="entry name" value="Luciferase-like_dom"/>
</dbReference>
<dbReference type="EMBL" id="QUNO01000016">
    <property type="protein sequence ID" value="REH36374.1"/>
    <property type="molecule type" value="Genomic_DNA"/>
</dbReference>
<dbReference type="GO" id="GO:0005829">
    <property type="term" value="C:cytosol"/>
    <property type="evidence" value="ECO:0007669"/>
    <property type="project" value="TreeGrafter"/>
</dbReference>
<dbReference type="Proteomes" id="UP000256269">
    <property type="component" value="Unassembled WGS sequence"/>
</dbReference>
<dbReference type="GO" id="GO:0016705">
    <property type="term" value="F:oxidoreductase activity, acting on paired donors, with incorporation or reduction of molecular oxygen"/>
    <property type="evidence" value="ECO:0007669"/>
    <property type="project" value="InterPro"/>
</dbReference>
<keyword evidence="5" id="KW-1185">Reference proteome</keyword>
<sequence>MAALDLSLFYFADESVAQSADRYHLLLEGARFADAHGFAAVWTPERHFHRFGGNYPNPAVTGAAVAAVTDRIAIRAGSVVAPLHRVEQIAEDWWTINSLSRGRAGVSLASGWNRGDFVLNPNGYDDRLRNTVEGVGTLRRIWGERQGEIPLWLSTGGSSETFITAGGLGLGVLTHLATQSPEDLAARVREYREAYESGGFPGSGHVALMLHAYVGENAAEVESLVRRPLENYLMSAMNLLRAENVDKDARQEKIARLAVQPAYEKYLRGGCGLIGTVDQVASVARDFRDLGVDEIACLIDFGVPPEAALAGLAGLDAVRAEVAAR</sequence>
<organism evidence="4 5">
    <name type="scientific">Kutzneria buriramensis</name>
    <dbReference type="NCBI Taxonomy" id="1045776"/>
    <lineage>
        <taxon>Bacteria</taxon>
        <taxon>Bacillati</taxon>
        <taxon>Actinomycetota</taxon>
        <taxon>Actinomycetes</taxon>
        <taxon>Pseudonocardiales</taxon>
        <taxon>Pseudonocardiaceae</taxon>
        <taxon>Kutzneria</taxon>
    </lineage>
</organism>
<comment type="caution">
    <text evidence="4">The sequence shown here is derived from an EMBL/GenBank/DDBJ whole genome shotgun (WGS) entry which is preliminary data.</text>
</comment>
<accession>A0A3E0H284</accession>
<dbReference type="Gene3D" id="3.20.20.30">
    <property type="entry name" value="Luciferase-like domain"/>
    <property type="match status" value="2"/>
</dbReference>
<keyword evidence="1" id="KW-0560">Oxidoreductase</keyword>
<dbReference type="InterPro" id="IPR024011">
    <property type="entry name" value="Biosynth_lucif-like_mOase_dom"/>
</dbReference>
<feature type="domain" description="Luciferase-like" evidence="3">
    <location>
        <begin position="13"/>
        <end position="294"/>
    </location>
</feature>
<dbReference type="PANTHER" id="PTHR30137">
    <property type="entry name" value="LUCIFERASE-LIKE MONOOXYGENASE"/>
    <property type="match status" value="1"/>
</dbReference>
<evidence type="ECO:0000313" key="4">
    <source>
        <dbReference type="EMBL" id="REH36374.1"/>
    </source>
</evidence>
<evidence type="ECO:0000313" key="5">
    <source>
        <dbReference type="Proteomes" id="UP000256269"/>
    </source>
</evidence>
<evidence type="ECO:0000256" key="2">
    <source>
        <dbReference type="ARBA" id="ARBA00023033"/>
    </source>
</evidence>
<dbReference type="SUPFAM" id="SSF51679">
    <property type="entry name" value="Bacterial luciferase-like"/>
    <property type="match status" value="1"/>
</dbReference>
<keyword evidence="2 4" id="KW-0503">Monooxygenase</keyword>
<protein>
    <submittedName>
        <fullName evidence="4">Natural product biosynthesis luciferase-like monooxygenase protein</fullName>
    </submittedName>
</protein>
<evidence type="ECO:0000256" key="1">
    <source>
        <dbReference type="ARBA" id="ARBA00023002"/>
    </source>
</evidence>
<dbReference type="InterPro" id="IPR050766">
    <property type="entry name" value="Bact_Lucif_Oxidored"/>
</dbReference>
<dbReference type="InterPro" id="IPR036661">
    <property type="entry name" value="Luciferase-like_sf"/>
</dbReference>
<dbReference type="PANTHER" id="PTHR30137:SF8">
    <property type="entry name" value="BLR5498 PROTEIN"/>
    <property type="match status" value="1"/>
</dbReference>
<proteinExistence type="predicted"/>
<evidence type="ECO:0000259" key="3">
    <source>
        <dbReference type="Pfam" id="PF00296"/>
    </source>
</evidence>
<name>A0A3E0H284_9PSEU</name>